<dbReference type="PANTHER" id="PTHR11113">
    <property type="entry name" value="N-ACETYLGLUCOSAMINE-6-PHOSPHATE DEACETYLASE"/>
    <property type="match status" value="1"/>
</dbReference>
<gene>
    <name evidence="6" type="primary">ade</name>
    <name evidence="9" type="ORF">EV194_101606</name>
</gene>
<proteinExistence type="inferred from homology"/>
<dbReference type="HAMAP" id="MF_01518">
    <property type="entry name" value="Adenine_deamin"/>
    <property type="match status" value="1"/>
</dbReference>
<comment type="cofactor">
    <cofactor evidence="6">
        <name>Mn(2+)</name>
        <dbReference type="ChEBI" id="CHEBI:29035"/>
    </cofactor>
</comment>
<reference evidence="9 10" key="1">
    <citation type="submission" date="2019-03" db="EMBL/GenBank/DDBJ databases">
        <title>Genomic Encyclopedia of Type Strains, Phase IV (KMG-IV): sequencing the most valuable type-strain genomes for metagenomic binning, comparative biology and taxonomic classification.</title>
        <authorList>
            <person name="Goeker M."/>
        </authorList>
    </citation>
    <scope>NUCLEOTIDE SEQUENCE [LARGE SCALE GENOMIC DNA]</scope>
    <source>
        <strain evidence="9 10">DSM 24179</strain>
    </source>
</reference>
<dbReference type="CDD" id="cd01295">
    <property type="entry name" value="AdeC"/>
    <property type="match status" value="1"/>
</dbReference>
<dbReference type="RefSeq" id="WP_132431903.1">
    <property type="nucleotide sequence ID" value="NZ_SLWK01000001.1"/>
</dbReference>
<evidence type="ECO:0000259" key="7">
    <source>
        <dbReference type="Pfam" id="PF01979"/>
    </source>
</evidence>
<dbReference type="OrthoDB" id="9775607at2"/>
<dbReference type="SUPFAM" id="SSF51556">
    <property type="entry name" value="Metallo-dependent hydrolases"/>
    <property type="match status" value="1"/>
</dbReference>
<dbReference type="EC" id="3.5.4.2" evidence="2 6"/>
<evidence type="ECO:0000313" key="10">
    <source>
        <dbReference type="Proteomes" id="UP000295221"/>
    </source>
</evidence>
<dbReference type="Proteomes" id="UP000295221">
    <property type="component" value="Unassembled WGS sequence"/>
</dbReference>
<accession>A0A4R2GNR3</accession>
<comment type="caution">
    <text evidence="9">The sequence shown here is derived from an EMBL/GenBank/DDBJ whole genome shotgun (WGS) entry which is preliminary data.</text>
</comment>
<feature type="domain" description="Adenine deaminase C-terminal" evidence="8">
    <location>
        <begin position="376"/>
        <end position="540"/>
    </location>
</feature>
<dbReference type="NCBIfam" id="TIGR01178">
    <property type="entry name" value="ade"/>
    <property type="match status" value="1"/>
</dbReference>
<evidence type="ECO:0000256" key="6">
    <source>
        <dbReference type="HAMAP-Rule" id="MF_01518"/>
    </source>
</evidence>
<dbReference type="InterPro" id="IPR006679">
    <property type="entry name" value="Adenine_deam"/>
</dbReference>
<dbReference type="InterPro" id="IPR011059">
    <property type="entry name" value="Metal-dep_hydrolase_composite"/>
</dbReference>
<dbReference type="PANTHER" id="PTHR11113:SF2">
    <property type="entry name" value="ADENINE DEAMINASE"/>
    <property type="match status" value="1"/>
</dbReference>
<keyword evidence="10" id="KW-1185">Reference proteome</keyword>
<evidence type="ECO:0000256" key="4">
    <source>
        <dbReference type="ARBA" id="ARBA00023211"/>
    </source>
</evidence>
<comment type="similarity">
    <text evidence="1 6">Belongs to the metallo-dependent hydrolases superfamily. Adenine deaminase family.</text>
</comment>
<dbReference type="Pfam" id="PF01979">
    <property type="entry name" value="Amidohydro_1"/>
    <property type="match status" value="1"/>
</dbReference>
<dbReference type="InterPro" id="IPR032466">
    <property type="entry name" value="Metal_Hydrolase"/>
</dbReference>
<dbReference type="Pfam" id="PF13382">
    <property type="entry name" value="Adenine_deam_C"/>
    <property type="match status" value="1"/>
</dbReference>
<evidence type="ECO:0000256" key="3">
    <source>
        <dbReference type="ARBA" id="ARBA00022801"/>
    </source>
</evidence>
<sequence>MRNNSIRGNIVDVFSKEIYPGEITIDKNKIISIVKVDEEFNNFILPGFIDAHVHVESSMLTPSRFAEIVVPRGTIGVVSDPHEIANVLGVEGVDYMINDGKRVPLKFFFGAPSCVPATSFESSGAVIDSSAVQSLLRRDDVWFLSEMMNFPGVIYDDGEVHKKLSSAKQYNKPIDGHAPGLTGDNLDKYVSAGISTDHECSTLQEAEEKISKGMMIQIREGSAARNFEALKSLFENHPDRLMLCTDDSHPDDLISQGHVDRLLRLGLKEGVDLFDLLRAVTINPAQHYSLPIGLLRVNDPADFIVVEDLDNFNVVETYIEGERVYHKSDGITFDVSAAVPINKFRTELVTPEQLVVKLPDEFDYVRVIEVHDGELLTSQFEWRPENVSGGVLSSDLNQDIIKLVVVNRYKDTPPSVGFVKNLGLKMGAIGSTVAHDSHNIIVAGCDDESILRAINVLIEGKGGIVTVTGEVFNYLPLPVAGLMSCESGVEVAEKYKVCNQNAAKMGSSLKSPFMTLSFLSLLVIPSLKLGDKGLFNVTDFEFTALFVSDK</sequence>
<dbReference type="Gene3D" id="3.20.20.140">
    <property type="entry name" value="Metal-dependent hydrolases"/>
    <property type="match status" value="1"/>
</dbReference>
<evidence type="ECO:0000256" key="5">
    <source>
        <dbReference type="ARBA" id="ARBA00047720"/>
    </source>
</evidence>
<evidence type="ECO:0000313" key="9">
    <source>
        <dbReference type="EMBL" id="TCO10972.1"/>
    </source>
</evidence>
<dbReference type="Gene3D" id="2.30.40.10">
    <property type="entry name" value="Urease, subunit C, domain 1"/>
    <property type="match status" value="1"/>
</dbReference>
<dbReference type="EMBL" id="SLWK01000001">
    <property type="protein sequence ID" value="TCO10972.1"/>
    <property type="molecule type" value="Genomic_DNA"/>
</dbReference>
<evidence type="ECO:0000259" key="8">
    <source>
        <dbReference type="Pfam" id="PF13382"/>
    </source>
</evidence>
<dbReference type="AlphaFoldDB" id="A0A4R2GNR3"/>
<evidence type="ECO:0000256" key="2">
    <source>
        <dbReference type="ARBA" id="ARBA00012782"/>
    </source>
</evidence>
<comment type="catalytic activity">
    <reaction evidence="5 6">
        <text>adenine + H2O + H(+) = hypoxanthine + NH4(+)</text>
        <dbReference type="Rhea" id="RHEA:23688"/>
        <dbReference type="ChEBI" id="CHEBI:15377"/>
        <dbReference type="ChEBI" id="CHEBI:15378"/>
        <dbReference type="ChEBI" id="CHEBI:16708"/>
        <dbReference type="ChEBI" id="CHEBI:17368"/>
        <dbReference type="ChEBI" id="CHEBI:28938"/>
        <dbReference type="EC" id="3.5.4.2"/>
    </reaction>
</comment>
<dbReference type="GO" id="GO:0006146">
    <property type="term" value="P:adenine catabolic process"/>
    <property type="evidence" value="ECO:0007669"/>
    <property type="project" value="InterPro"/>
</dbReference>
<dbReference type="GO" id="GO:0000034">
    <property type="term" value="F:adenine deaminase activity"/>
    <property type="evidence" value="ECO:0007669"/>
    <property type="project" value="UniProtKB-UniRule"/>
</dbReference>
<name>A0A4R2GNR3_9BACT</name>
<feature type="domain" description="Amidohydrolase-related" evidence="7">
    <location>
        <begin position="43"/>
        <end position="324"/>
    </location>
</feature>
<keyword evidence="4 6" id="KW-0464">Manganese</keyword>
<keyword evidence="3 6" id="KW-0378">Hydrolase</keyword>
<protein>
    <recommendedName>
        <fullName evidence="2 6">Adenine deaminase</fullName>
        <shortName evidence="6">Adenase</shortName>
        <shortName evidence="6">Adenine aminase</shortName>
        <ecNumber evidence="2 6">3.5.4.2</ecNumber>
    </recommendedName>
</protein>
<organism evidence="9 10">
    <name type="scientific">Natronoflexus pectinivorans</name>
    <dbReference type="NCBI Taxonomy" id="682526"/>
    <lineage>
        <taxon>Bacteria</taxon>
        <taxon>Pseudomonadati</taxon>
        <taxon>Bacteroidota</taxon>
        <taxon>Bacteroidia</taxon>
        <taxon>Marinilabiliales</taxon>
        <taxon>Marinilabiliaceae</taxon>
        <taxon>Natronoflexus</taxon>
    </lineage>
</organism>
<evidence type="ECO:0000256" key="1">
    <source>
        <dbReference type="ARBA" id="ARBA00006773"/>
    </source>
</evidence>
<dbReference type="InterPro" id="IPR026912">
    <property type="entry name" value="Adenine_deam_C"/>
</dbReference>
<dbReference type="InterPro" id="IPR006680">
    <property type="entry name" value="Amidohydro-rel"/>
</dbReference>